<reference evidence="3 4" key="1">
    <citation type="submission" date="2020-04" db="EMBL/GenBank/DDBJ databases">
        <authorList>
            <person name="Yin C."/>
        </authorList>
    </citation>
    <scope>NUCLEOTIDE SEQUENCE [LARGE SCALE GENOMIC DNA]</scope>
    <source>
        <strain evidence="3 4">Ae27</strain>
    </source>
</reference>
<protein>
    <recommendedName>
        <fullName evidence="2">PSP1 C-terminal domain-containing protein</fullName>
    </recommendedName>
</protein>
<sequence>MACAGCGTGVEGKPSGCKSNGGCSTGGCNRLNVFDWLSNIPLGDSLAPFDIIEVSFNNGSRKDFFRNVTRQHLDKGEMVTVEGVSGFDVGTVSLTGELVKLQMKKRRAEDTPEIKKVLRRSSNDDLQRMADNKAREKDALIKSRAIARNLGLEMKLAEVEIQADGRKATFFYTADDRVDFRELIKVYASEFRAKVEMRQIGARQEAGKVGGIGSCGRELCCSTWLSDFKSVNTTAARYQNLSINQAKLSGQCGRLKCCLNYELDTYLDALKEFPDDADTIETAGGVANLQKRDIFKSLMWYSYEGSNKQYPLTITRVKEIRQLNRQGVKPEELKAVEVVTAKPKETDLGFADVVGQISLKSLEKTVQKRKQKDKDRQKQQKAGEQQPKQGGQPKNEPKQEQKSAQQRHERHERHHPDRNRSKQETRGGGGNQQRQGQGQQGGQPRQGREQQPRQEQGQKPPQNQGNQQGQGGGQPKQDRRPPRHKPRPKPDNNNKG</sequence>
<feature type="compositionally biased region" description="Basic and acidic residues" evidence="1">
    <location>
        <begin position="365"/>
        <end position="378"/>
    </location>
</feature>
<feature type="compositionally biased region" description="Low complexity" evidence="1">
    <location>
        <begin position="432"/>
        <end position="445"/>
    </location>
</feature>
<dbReference type="EMBL" id="JABAIA010000001">
    <property type="protein sequence ID" value="NLR65084.1"/>
    <property type="molecule type" value="Genomic_DNA"/>
</dbReference>
<keyword evidence="4" id="KW-1185">Reference proteome</keyword>
<dbReference type="AlphaFoldDB" id="A0A847RTC0"/>
<dbReference type="GO" id="GO:0005737">
    <property type="term" value="C:cytoplasm"/>
    <property type="evidence" value="ECO:0007669"/>
    <property type="project" value="TreeGrafter"/>
</dbReference>
<organism evidence="3 4">
    <name type="scientific">Chitinophaga varians</name>
    <dbReference type="NCBI Taxonomy" id="2202339"/>
    <lineage>
        <taxon>Bacteria</taxon>
        <taxon>Pseudomonadati</taxon>
        <taxon>Bacteroidota</taxon>
        <taxon>Chitinophagia</taxon>
        <taxon>Chitinophagales</taxon>
        <taxon>Chitinophagaceae</taxon>
        <taxon>Chitinophaga</taxon>
    </lineage>
</organism>
<feature type="compositionally biased region" description="Low complexity" evidence="1">
    <location>
        <begin position="380"/>
        <end position="394"/>
    </location>
</feature>
<feature type="compositionally biased region" description="Basic and acidic residues" evidence="1">
    <location>
        <begin position="395"/>
        <end position="425"/>
    </location>
</feature>
<feature type="compositionally biased region" description="Low complexity" evidence="1">
    <location>
        <begin position="453"/>
        <end position="467"/>
    </location>
</feature>
<dbReference type="PANTHER" id="PTHR43830:SF3">
    <property type="entry name" value="PROTEIN PSP1"/>
    <property type="match status" value="1"/>
</dbReference>
<evidence type="ECO:0000256" key="1">
    <source>
        <dbReference type="SAM" id="MobiDB-lite"/>
    </source>
</evidence>
<feature type="region of interest" description="Disordered" evidence="1">
    <location>
        <begin position="365"/>
        <end position="496"/>
    </location>
</feature>
<name>A0A847RTC0_9BACT</name>
<evidence type="ECO:0000259" key="2">
    <source>
        <dbReference type="PROSITE" id="PS51411"/>
    </source>
</evidence>
<gene>
    <name evidence="3" type="ORF">HGH92_12275</name>
</gene>
<dbReference type="Proteomes" id="UP000570474">
    <property type="component" value="Unassembled WGS sequence"/>
</dbReference>
<feature type="domain" description="PSP1 C-terminal" evidence="2">
    <location>
        <begin position="115"/>
        <end position="200"/>
    </location>
</feature>
<proteinExistence type="predicted"/>
<evidence type="ECO:0000313" key="3">
    <source>
        <dbReference type="EMBL" id="NLR65084.1"/>
    </source>
</evidence>
<accession>A0A847RTC0</accession>
<dbReference type="RefSeq" id="WP_168871000.1">
    <property type="nucleotide sequence ID" value="NZ_JABAIA010000001.1"/>
</dbReference>
<evidence type="ECO:0000313" key="4">
    <source>
        <dbReference type="Proteomes" id="UP000570474"/>
    </source>
</evidence>
<dbReference type="Pfam" id="PF04468">
    <property type="entry name" value="PSP1"/>
    <property type="match status" value="1"/>
</dbReference>
<dbReference type="PANTHER" id="PTHR43830">
    <property type="entry name" value="PROTEIN PSP1"/>
    <property type="match status" value="1"/>
</dbReference>
<comment type="caution">
    <text evidence="3">The sequence shown here is derived from an EMBL/GenBank/DDBJ whole genome shotgun (WGS) entry which is preliminary data.</text>
</comment>
<dbReference type="InterPro" id="IPR007557">
    <property type="entry name" value="PSP1_C"/>
</dbReference>
<dbReference type="PROSITE" id="PS51411">
    <property type="entry name" value="PSP1_C"/>
    <property type="match status" value="1"/>
</dbReference>
<dbReference type="NCBIfam" id="NF041131">
    <property type="entry name" value="RicT_YaaT_fam"/>
    <property type="match status" value="1"/>
</dbReference>
<dbReference type="InterPro" id="IPR047767">
    <property type="entry name" value="PSP1-like"/>
</dbReference>